<reference evidence="1 2" key="1">
    <citation type="submission" date="2016-02" db="EMBL/GenBank/DDBJ databases">
        <title>Draft genome sequence of Aeromonas trota strain 1999lcr isolated from cerebrospinal fluid (CSF).</title>
        <authorList>
            <person name="Dallagassa C.B."/>
            <person name="Prediger K.C."/>
            <person name="Weiss V.A."/>
            <person name="Assis F.E."/>
            <person name="Baura V."/>
            <person name="Cruz L.M."/>
            <person name="Souza E.M."/>
            <person name="Pedrosa F.O."/>
            <person name="Fadel-Picheth C.M."/>
        </authorList>
    </citation>
    <scope>NUCLEOTIDE SEQUENCE [LARGE SCALE GENOMIC DNA]</scope>
    <source>
        <strain evidence="1 2">1999lcr</strain>
    </source>
</reference>
<dbReference type="OrthoDB" id="5296002at2"/>
<dbReference type="SUPFAM" id="SSF53067">
    <property type="entry name" value="Actin-like ATPase domain"/>
    <property type="match status" value="1"/>
</dbReference>
<accession>A0A175VFA3</accession>
<dbReference type="Gene3D" id="3.30.420.380">
    <property type="match status" value="1"/>
</dbReference>
<comment type="caution">
    <text evidence="1">The sequence shown here is derived from an EMBL/GenBank/DDBJ whole genome shotgun (WGS) entry which is preliminary data.</text>
</comment>
<dbReference type="RefSeq" id="WP_026455889.1">
    <property type="nucleotide sequence ID" value="NZ_CDCG01000044.1"/>
</dbReference>
<evidence type="ECO:0000313" key="1">
    <source>
        <dbReference type="EMBL" id="KXU79355.1"/>
    </source>
</evidence>
<dbReference type="InterPro" id="IPR043129">
    <property type="entry name" value="ATPase_NBD"/>
</dbReference>
<proteinExistence type="predicted"/>
<name>A0A175VFA3_AEREN</name>
<dbReference type="EMBL" id="JMGO02000010">
    <property type="protein sequence ID" value="KXU79355.1"/>
    <property type="molecule type" value="Genomic_DNA"/>
</dbReference>
<gene>
    <name evidence="1" type="ORF">LCR_18835</name>
</gene>
<dbReference type="Proteomes" id="UP000078435">
    <property type="component" value="Unassembled WGS sequence"/>
</dbReference>
<evidence type="ECO:0000313" key="2">
    <source>
        <dbReference type="Proteomes" id="UP000078435"/>
    </source>
</evidence>
<organism evidence="1 2">
    <name type="scientific">Aeromonas enteropelogenes</name>
    <name type="common">Aeromonas trota</name>
    <dbReference type="NCBI Taxonomy" id="29489"/>
    <lineage>
        <taxon>Bacteria</taxon>
        <taxon>Pseudomonadati</taxon>
        <taxon>Pseudomonadota</taxon>
        <taxon>Gammaproteobacteria</taxon>
        <taxon>Aeromonadales</taxon>
        <taxon>Aeromonadaceae</taxon>
        <taxon>Aeromonas</taxon>
    </lineage>
</organism>
<protein>
    <submittedName>
        <fullName evidence="1">MSHA biogenesis protein MshI</fullName>
    </submittedName>
</protein>
<dbReference type="AlphaFoldDB" id="A0A175VFA3"/>
<dbReference type="STRING" id="29489.VL01_19120"/>
<sequence>MKQLFKRSTPSRQVGLLLANDRIMLAAVANPPVFATRTINGPHEWGQAVNELFSRHGLAKSKVRVALAASLYQQIQIDKPAVPEAEMAGALPWAIKDYVSEPVLQLAMDYVDLPTPPAGQPRINVICLPKGRVQQVAEAINGVATLDAIVSDELALTSLYEADKAVRMLLWQPRGQDLQLLVFHQGGLCFSRQLRGFGALTGEQEEPDALLLDTLALEIQRSLDYLTGQLKLPELGQMQLAIASSFIGTLVRHMEQTFGMAVSAMANKAVLAGVEYLSAYAAAIGEDA</sequence>